<comment type="caution">
    <text evidence="1">The sequence shown here is derived from an EMBL/GenBank/DDBJ whole genome shotgun (WGS) entry which is preliminary data.</text>
</comment>
<organism evidence="1 2">
    <name type="scientific">Pleurodeles waltl</name>
    <name type="common">Iberian ribbed newt</name>
    <dbReference type="NCBI Taxonomy" id="8319"/>
    <lineage>
        <taxon>Eukaryota</taxon>
        <taxon>Metazoa</taxon>
        <taxon>Chordata</taxon>
        <taxon>Craniata</taxon>
        <taxon>Vertebrata</taxon>
        <taxon>Euteleostomi</taxon>
        <taxon>Amphibia</taxon>
        <taxon>Batrachia</taxon>
        <taxon>Caudata</taxon>
        <taxon>Salamandroidea</taxon>
        <taxon>Salamandridae</taxon>
        <taxon>Pleurodelinae</taxon>
        <taxon>Pleurodeles</taxon>
    </lineage>
</organism>
<dbReference type="EMBL" id="JANPWB010000009">
    <property type="protein sequence ID" value="KAJ1157378.1"/>
    <property type="molecule type" value="Genomic_DNA"/>
</dbReference>
<dbReference type="AlphaFoldDB" id="A0AAV7S292"/>
<protein>
    <recommendedName>
        <fullName evidence="3">Myb-like domain-containing protein</fullName>
    </recommendedName>
</protein>
<gene>
    <name evidence="1" type="ORF">NDU88_010091</name>
</gene>
<proteinExistence type="predicted"/>
<dbReference type="Proteomes" id="UP001066276">
    <property type="component" value="Chromosome 5"/>
</dbReference>
<name>A0AAV7S292_PLEWA</name>
<evidence type="ECO:0000313" key="1">
    <source>
        <dbReference type="EMBL" id="KAJ1157378.1"/>
    </source>
</evidence>
<reference evidence="1" key="1">
    <citation type="journal article" date="2022" name="bioRxiv">
        <title>Sequencing and chromosome-scale assembly of the giantPleurodeles waltlgenome.</title>
        <authorList>
            <person name="Brown T."/>
            <person name="Elewa A."/>
            <person name="Iarovenko S."/>
            <person name="Subramanian E."/>
            <person name="Araus A.J."/>
            <person name="Petzold A."/>
            <person name="Susuki M."/>
            <person name="Suzuki K.-i.T."/>
            <person name="Hayashi T."/>
            <person name="Toyoda A."/>
            <person name="Oliveira C."/>
            <person name="Osipova E."/>
            <person name="Leigh N.D."/>
            <person name="Simon A."/>
            <person name="Yun M.H."/>
        </authorList>
    </citation>
    <scope>NUCLEOTIDE SEQUENCE</scope>
    <source>
        <strain evidence="1">20211129_DDA</strain>
        <tissue evidence="1">Liver</tissue>
    </source>
</reference>
<evidence type="ECO:0008006" key="3">
    <source>
        <dbReference type="Google" id="ProtNLM"/>
    </source>
</evidence>
<sequence length="76" mass="8862">MQVNAHRKKEIWKVIAKMIRTLEVHSRQSAHCRKRWDDLRCWAWKITEAQLGLSSQCGRDARRTMTTLMAGILPSA</sequence>
<keyword evidence="2" id="KW-1185">Reference proteome</keyword>
<accession>A0AAV7S292</accession>
<evidence type="ECO:0000313" key="2">
    <source>
        <dbReference type="Proteomes" id="UP001066276"/>
    </source>
</evidence>